<dbReference type="SUPFAM" id="SSF53474">
    <property type="entry name" value="alpha/beta-Hydrolases"/>
    <property type="match status" value="1"/>
</dbReference>
<evidence type="ECO:0000313" key="2">
    <source>
        <dbReference type="EMBL" id="XDU70391.1"/>
    </source>
</evidence>
<dbReference type="InterPro" id="IPR050266">
    <property type="entry name" value="AB_hydrolase_sf"/>
</dbReference>
<name>A0AB39VL15_9GAMM</name>
<dbReference type="InterPro" id="IPR029058">
    <property type="entry name" value="AB_hydrolase_fold"/>
</dbReference>
<accession>A0AB39VL15</accession>
<dbReference type="PANTHER" id="PTHR43798">
    <property type="entry name" value="MONOACYLGLYCEROL LIPASE"/>
    <property type="match status" value="1"/>
</dbReference>
<dbReference type="Gene3D" id="3.40.50.1820">
    <property type="entry name" value="alpha/beta hydrolase"/>
    <property type="match status" value="1"/>
</dbReference>
<dbReference type="PANTHER" id="PTHR43798:SF29">
    <property type="entry name" value="AB HYDROLASE-1 DOMAIN-CONTAINING PROTEIN"/>
    <property type="match status" value="1"/>
</dbReference>
<dbReference type="PRINTS" id="PR00111">
    <property type="entry name" value="ABHYDROLASE"/>
</dbReference>
<protein>
    <submittedName>
        <fullName evidence="2">Alpha/beta fold hydrolase</fullName>
    </submittedName>
</protein>
<dbReference type="EMBL" id="CP165628">
    <property type="protein sequence ID" value="XDU70391.1"/>
    <property type="molecule type" value="Genomic_DNA"/>
</dbReference>
<keyword evidence="2" id="KW-0378">Hydrolase</keyword>
<dbReference type="AlphaFoldDB" id="A0AB39VL15"/>
<reference evidence="2" key="1">
    <citation type="submission" date="2024-07" db="EMBL/GenBank/DDBJ databases">
        <authorList>
            <person name="Biller S.J."/>
        </authorList>
    </citation>
    <scope>NUCLEOTIDE SEQUENCE</scope>
    <source>
        <strain evidence="2">WC2420</strain>
    </source>
</reference>
<feature type="domain" description="AB hydrolase-1" evidence="1">
    <location>
        <begin position="49"/>
        <end position="217"/>
    </location>
</feature>
<dbReference type="Pfam" id="PF00561">
    <property type="entry name" value="Abhydrolase_1"/>
    <property type="match status" value="1"/>
</dbReference>
<dbReference type="InterPro" id="IPR000073">
    <property type="entry name" value="AB_hydrolase_1"/>
</dbReference>
<dbReference type="RefSeq" id="WP_369787943.1">
    <property type="nucleotide sequence ID" value="NZ_CP165628.1"/>
</dbReference>
<sequence length="233" mass="25787">MAIGNLVLIPGYMTDDRLWDDIVAPLQQSGARLTMAQLNQGESMDQMADRIIEQCPPEFVLLGFSMGGYIARKIVQRIPERITALILVATSSRADSPQQQRSKASAADAVTEQSYNGLSNQSLGYSLHAERSHDPLLLQRLKSMGQRLGYGVFVRQSRLDRDSDTAALGQIKCPTLVIAAQDDRMRSLQESNELQENIAGAEMRIIADCGHMIPLEQPAALCHEIIGWLEQRP</sequence>
<evidence type="ECO:0000259" key="1">
    <source>
        <dbReference type="Pfam" id="PF00561"/>
    </source>
</evidence>
<dbReference type="GO" id="GO:0016787">
    <property type="term" value="F:hydrolase activity"/>
    <property type="evidence" value="ECO:0007669"/>
    <property type="project" value="UniProtKB-KW"/>
</dbReference>
<gene>
    <name evidence="2" type="ORF">AB3G37_12385</name>
</gene>
<organism evidence="2">
    <name type="scientific">Rouxiella sp. WC2420</name>
    <dbReference type="NCBI Taxonomy" id="3234145"/>
    <lineage>
        <taxon>Bacteria</taxon>
        <taxon>Pseudomonadati</taxon>
        <taxon>Pseudomonadota</taxon>
        <taxon>Gammaproteobacteria</taxon>
        <taxon>Enterobacterales</taxon>
        <taxon>Yersiniaceae</taxon>
        <taxon>Rouxiella</taxon>
    </lineage>
</organism>
<proteinExistence type="predicted"/>